<dbReference type="RefSeq" id="WP_252621822.1">
    <property type="nucleotide sequence ID" value="NZ_CP099490.1"/>
</dbReference>
<reference evidence="1" key="1">
    <citation type="submission" date="2022-06" db="EMBL/GenBank/DDBJ databases">
        <title>Ornithinimicrobium JY.X270.</title>
        <authorList>
            <person name="Huang Y."/>
        </authorList>
    </citation>
    <scope>NUCLEOTIDE SEQUENCE</scope>
    <source>
        <strain evidence="1">JY.X270</strain>
    </source>
</reference>
<accession>A0ABY4YKP2</accession>
<dbReference type="Pfam" id="PF13563">
    <property type="entry name" value="2_5_RNA_ligase2"/>
    <property type="match status" value="1"/>
</dbReference>
<name>A0ABY4YKP2_9MICO</name>
<gene>
    <name evidence="1" type="ORF">NF557_03975</name>
</gene>
<organism evidence="1 2">
    <name type="scientific">Ornithinimicrobium cryptoxanthini</name>
    <dbReference type="NCBI Taxonomy" id="2934161"/>
    <lineage>
        <taxon>Bacteria</taxon>
        <taxon>Bacillati</taxon>
        <taxon>Actinomycetota</taxon>
        <taxon>Actinomycetes</taxon>
        <taxon>Micrococcales</taxon>
        <taxon>Ornithinimicrobiaceae</taxon>
        <taxon>Ornithinimicrobium</taxon>
    </lineage>
</organism>
<dbReference type="InterPro" id="IPR009097">
    <property type="entry name" value="Cyclic_Pdiesterase"/>
</dbReference>
<evidence type="ECO:0000313" key="1">
    <source>
        <dbReference type="EMBL" id="USQ77085.1"/>
    </source>
</evidence>
<dbReference type="Proteomes" id="UP001056535">
    <property type="component" value="Chromosome"/>
</dbReference>
<evidence type="ECO:0000313" key="2">
    <source>
        <dbReference type="Proteomes" id="UP001056535"/>
    </source>
</evidence>
<dbReference type="GO" id="GO:0016874">
    <property type="term" value="F:ligase activity"/>
    <property type="evidence" value="ECO:0007669"/>
    <property type="project" value="UniProtKB-KW"/>
</dbReference>
<dbReference type="Gene3D" id="3.90.1140.10">
    <property type="entry name" value="Cyclic phosphodiesterase"/>
    <property type="match status" value="1"/>
</dbReference>
<dbReference type="SUPFAM" id="SSF55144">
    <property type="entry name" value="LigT-like"/>
    <property type="match status" value="1"/>
</dbReference>
<dbReference type="EMBL" id="CP099490">
    <property type="protein sequence ID" value="USQ77085.1"/>
    <property type="molecule type" value="Genomic_DNA"/>
</dbReference>
<sequence length="195" mass="20993">MRTTPSPDSPSVGHVDHGHTVLAVPVPALDDFVRQRTVLYDEAYLAEDPHFGQAHVTVLGPWVREPRAEDLAMIARIAAAAEPFDYLLAATGVFPNGIIHLVPDPAAPFQALTKQAWDAFPDHPPYAGAFAGVTPHLTLDAVGPGVDEAHVRDLLGDRIPVTCRADRVQLQWWQAGHCHVKGAWPLGGATTGDRS</sequence>
<proteinExistence type="predicted"/>
<keyword evidence="1" id="KW-0436">Ligase</keyword>
<keyword evidence="2" id="KW-1185">Reference proteome</keyword>
<protein>
    <submittedName>
        <fullName evidence="1">2'-5' RNA ligase family protein</fullName>
    </submittedName>
</protein>